<protein>
    <submittedName>
        <fullName evidence="4">N-acetylglucosaminyl-diphospho-decaprenol L-rhamnosyltransferase</fullName>
        <ecNumber evidence="4">2.4.1.289</ecNumber>
    </submittedName>
</protein>
<proteinExistence type="predicted"/>
<keyword evidence="1" id="KW-1133">Transmembrane helix</keyword>
<dbReference type="Proteomes" id="UP000320839">
    <property type="component" value="Chromosome"/>
</dbReference>
<organism evidence="4 5">
    <name type="scientific">Gimesia panareensis</name>
    <dbReference type="NCBI Taxonomy" id="2527978"/>
    <lineage>
        <taxon>Bacteria</taxon>
        <taxon>Pseudomonadati</taxon>
        <taxon>Planctomycetota</taxon>
        <taxon>Planctomycetia</taxon>
        <taxon>Planctomycetales</taxon>
        <taxon>Planctomycetaceae</taxon>
        <taxon>Gimesia</taxon>
    </lineage>
</organism>
<dbReference type="OrthoDB" id="9771846at2"/>
<dbReference type="RefSeq" id="WP_145457990.1">
    <property type="nucleotide sequence ID" value="NZ_CP036317.1"/>
</dbReference>
<name>A0A518FUK6_9PLAN</name>
<feature type="domain" description="Glycosyltransferase 2-like" evidence="2">
    <location>
        <begin position="10"/>
        <end position="159"/>
    </location>
</feature>
<dbReference type="EMBL" id="CP036317">
    <property type="protein sequence ID" value="QDV20020.1"/>
    <property type="molecule type" value="Genomic_DNA"/>
</dbReference>
<dbReference type="EC" id="2.4.1.289" evidence="4"/>
<dbReference type="InterPro" id="IPR001173">
    <property type="entry name" value="Glyco_trans_2-like"/>
</dbReference>
<evidence type="ECO:0000313" key="4">
    <source>
        <dbReference type="EMBL" id="QDV20020.1"/>
    </source>
</evidence>
<dbReference type="Gene3D" id="3.90.550.10">
    <property type="entry name" value="Spore Coat Polysaccharide Biosynthesis Protein SpsA, Chain A"/>
    <property type="match status" value="1"/>
</dbReference>
<dbReference type="PANTHER" id="PTHR43179">
    <property type="entry name" value="RHAMNOSYLTRANSFERASE WBBL"/>
    <property type="match status" value="1"/>
</dbReference>
<dbReference type="SUPFAM" id="SSF53448">
    <property type="entry name" value="Nucleotide-diphospho-sugar transferases"/>
    <property type="match status" value="1"/>
</dbReference>
<keyword evidence="1" id="KW-0472">Membrane</keyword>
<dbReference type="PANTHER" id="PTHR43179:SF7">
    <property type="entry name" value="RHAMNOSYLTRANSFERASE WBBL"/>
    <property type="match status" value="1"/>
</dbReference>
<keyword evidence="4" id="KW-0808">Transferase</keyword>
<dbReference type="GO" id="GO:0102096">
    <property type="term" value="F:decaprenyl-N-acetyl-alpha-D-glucosaminyl-pyrophosphate:dTDP-alpha-L-rhamnose rhamnosyltransferase activity"/>
    <property type="evidence" value="ECO:0007669"/>
    <property type="project" value="UniProtKB-EC"/>
</dbReference>
<evidence type="ECO:0000313" key="5">
    <source>
        <dbReference type="Proteomes" id="UP000320839"/>
    </source>
</evidence>
<keyword evidence="1" id="KW-0812">Transmembrane</keyword>
<evidence type="ECO:0000256" key="1">
    <source>
        <dbReference type="SAM" id="Phobius"/>
    </source>
</evidence>
<reference evidence="4 5" key="1">
    <citation type="submission" date="2019-02" db="EMBL/GenBank/DDBJ databases">
        <title>Deep-cultivation of Planctomycetes and their phenomic and genomic characterization uncovers novel biology.</title>
        <authorList>
            <person name="Wiegand S."/>
            <person name="Jogler M."/>
            <person name="Boedeker C."/>
            <person name="Pinto D."/>
            <person name="Vollmers J."/>
            <person name="Rivas-Marin E."/>
            <person name="Kohn T."/>
            <person name="Peeters S.H."/>
            <person name="Heuer A."/>
            <person name="Rast P."/>
            <person name="Oberbeckmann S."/>
            <person name="Bunk B."/>
            <person name="Jeske O."/>
            <person name="Meyerdierks A."/>
            <person name="Storesund J.E."/>
            <person name="Kallscheuer N."/>
            <person name="Luecker S."/>
            <person name="Lage O.M."/>
            <person name="Pohl T."/>
            <person name="Merkel B.J."/>
            <person name="Hornburger P."/>
            <person name="Mueller R.-W."/>
            <person name="Bruemmer F."/>
            <person name="Labrenz M."/>
            <person name="Spormann A.M."/>
            <person name="Op den Camp H."/>
            <person name="Overmann J."/>
            <person name="Amann R."/>
            <person name="Jetten M.S.M."/>
            <person name="Mascher T."/>
            <person name="Medema M.H."/>
            <person name="Devos D.P."/>
            <person name="Kaster A.-K."/>
            <person name="Ovreas L."/>
            <person name="Rohde M."/>
            <person name="Galperin M.Y."/>
            <person name="Jogler C."/>
        </authorList>
    </citation>
    <scope>NUCLEOTIDE SEQUENCE [LARGE SCALE GENOMIC DNA]</scope>
    <source>
        <strain evidence="4 5">Pan153</strain>
    </source>
</reference>
<dbReference type="Pfam" id="PF00535">
    <property type="entry name" value="Glycos_transf_2"/>
    <property type="match status" value="1"/>
</dbReference>
<gene>
    <name evidence="4" type="primary">wbbL</name>
    <name evidence="4" type="ORF">Pan153_46890</name>
</gene>
<accession>A0A518FUK6</accession>
<dbReference type="CDD" id="cd04186">
    <property type="entry name" value="GT_2_like_c"/>
    <property type="match status" value="1"/>
</dbReference>
<feature type="transmembrane region" description="Helical" evidence="1">
    <location>
        <begin position="271"/>
        <end position="293"/>
    </location>
</feature>
<feature type="domain" description="Glycosyltransferase 2-like" evidence="3">
    <location>
        <begin position="182"/>
        <end position="286"/>
    </location>
</feature>
<dbReference type="AlphaFoldDB" id="A0A518FUK6"/>
<dbReference type="InterPro" id="IPR029044">
    <property type="entry name" value="Nucleotide-diphossugar_trans"/>
</dbReference>
<sequence length="307" mass="34630">MNSASSSPVSVIIVNYNSGRHVSSCVRSVLQHAPDSEVIVVDNASQDDSITLLDTEFADQSQLKIIRHPVNAGFAVACNLGTSHATHNYYFYLNPDCIIDEKTIPRLLDCLHTHENVGMVGGLLLNADGSEQRGGRRSVPTPGRTLVRILKLSFLSKRFPRLFPDFNLHQQALPEHPIEVDAISGACMLVKRRAFDEVSGLDEAYFLHCEDLDWCMRFHQQGWKIMFVPDAILTHEQGACSKSTPIAVEWYKHNGMVRFYRKFFRHEYPHLLLWTVILAIWVRFGSIAALSSVKNVWQAALGSRNLK</sequence>
<keyword evidence="4" id="KW-0328">Glycosyltransferase</keyword>
<dbReference type="Pfam" id="PF13632">
    <property type="entry name" value="Glyco_trans_2_3"/>
    <property type="match status" value="1"/>
</dbReference>
<evidence type="ECO:0000259" key="3">
    <source>
        <dbReference type="Pfam" id="PF13632"/>
    </source>
</evidence>
<evidence type="ECO:0000259" key="2">
    <source>
        <dbReference type="Pfam" id="PF00535"/>
    </source>
</evidence>